<dbReference type="GO" id="GO:0005737">
    <property type="term" value="C:cytoplasm"/>
    <property type="evidence" value="ECO:0007669"/>
    <property type="project" value="TreeGrafter"/>
</dbReference>
<dbReference type="GO" id="GO:0005546">
    <property type="term" value="F:phosphatidylinositol-4,5-bisphosphate binding"/>
    <property type="evidence" value="ECO:0007669"/>
    <property type="project" value="TreeGrafter"/>
</dbReference>
<proteinExistence type="predicted"/>
<evidence type="ECO:0000259" key="4">
    <source>
        <dbReference type="Pfam" id="PF00626"/>
    </source>
</evidence>
<evidence type="ECO:0000313" key="6">
    <source>
        <dbReference type="Proteomes" id="UP001209878"/>
    </source>
</evidence>
<dbReference type="CDD" id="cd11292">
    <property type="entry name" value="gelsolin_S3_like"/>
    <property type="match status" value="1"/>
</dbReference>
<organism evidence="5 6">
    <name type="scientific">Ridgeia piscesae</name>
    <name type="common">Tubeworm</name>
    <dbReference type="NCBI Taxonomy" id="27915"/>
    <lineage>
        <taxon>Eukaryota</taxon>
        <taxon>Metazoa</taxon>
        <taxon>Spiralia</taxon>
        <taxon>Lophotrochozoa</taxon>
        <taxon>Annelida</taxon>
        <taxon>Polychaeta</taxon>
        <taxon>Sedentaria</taxon>
        <taxon>Canalipalpata</taxon>
        <taxon>Sabellida</taxon>
        <taxon>Siboglinidae</taxon>
        <taxon>Ridgeia</taxon>
    </lineage>
</organism>
<keyword evidence="3" id="KW-0472">Membrane</keyword>
<dbReference type="AlphaFoldDB" id="A0AAD9KPL1"/>
<dbReference type="Gene3D" id="3.40.20.10">
    <property type="entry name" value="Severin"/>
    <property type="match status" value="6"/>
</dbReference>
<dbReference type="InterPro" id="IPR007123">
    <property type="entry name" value="Gelsolin-like_dom"/>
</dbReference>
<dbReference type="CDD" id="cd11290">
    <property type="entry name" value="gelsolin_S1_like"/>
    <property type="match status" value="1"/>
</dbReference>
<dbReference type="FunFam" id="3.40.20.10:FF:000020">
    <property type="entry name" value="protein flightless-1 homolog isoform X1"/>
    <property type="match status" value="1"/>
</dbReference>
<dbReference type="FunFam" id="3.40.20.10:FF:000034">
    <property type="entry name" value="protein flightless-1 homolog isoform X1"/>
    <property type="match status" value="1"/>
</dbReference>
<dbReference type="GO" id="GO:0005634">
    <property type="term" value="C:nucleus"/>
    <property type="evidence" value="ECO:0007669"/>
    <property type="project" value="TreeGrafter"/>
</dbReference>
<gene>
    <name evidence="5" type="ORF">NP493_747g01018</name>
</gene>
<evidence type="ECO:0000256" key="1">
    <source>
        <dbReference type="ARBA" id="ARBA00022737"/>
    </source>
</evidence>
<keyword evidence="1" id="KW-0677">Repeat</keyword>
<dbReference type="GO" id="GO:0008154">
    <property type="term" value="P:actin polymerization or depolymerization"/>
    <property type="evidence" value="ECO:0007669"/>
    <property type="project" value="TreeGrafter"/>
</dbReference>
<feature type="domain" description="Gelsolin-like" evidence="4">
    <location>
        <begin position="219"/>
        <end position="298"/>
    </location>
</feature>
<dbReference type="CDD" id="cd11280">
    <property type="entry name" value="gelsolin_like"/>
    <property type="match status" value="2"/>
</dbReference>
<feature type="domain" description="Gelsolin-like" evidence="4">
    <location>
        <begin position="755"/>
        <end position="826"/>
    </location>
</feature>
<dbReference type="FunFam" id="3.40.20.10:FF:000031">
    <property type="entry name" value="protein flightless-1 homolog isoform X1"/>
    <property type="match status" value="1"/>
</dbReference>
<dbReference type="GO" id="GO:0051014">
    <property type="term" value="P:actin filament severing"/>
    <property type="evidence" value="ECO:0007669"/>
    <property type="project" value="TreeGrafter"/>
</dbReference>
<dbReference type="CDD" id="cd11291">
    <property type="entry name" value="gelsolin_S6_like"/>
    <property type="match status" value="1"/>
</dbReference>
<evidence type="ECO:0000256" key="3">
    <source>
        <dbReference type="SAM" id="Phobius"/>
    </source>
</evidence>
<comment type="caution">
    <text evidence="5">The sequence shown here is derived from an EMBL/GenBank/DDBJ whole genome shotgun (WGS) entry which is preliminary data.</text>
</comment>
<evidence type="ECO:0000313" key="5">
    <source>
        <dbReference type="EMBL" id="KAK2175161.1"/>
    </source>
</evidence>
<keyword evidence="3" id="KW-0812">Transmembrane</keyword>
<dbReference type="SUPFAM" id="SSF55753">
    <property type="entry name" value="Actin depolymerizing proteins"/>
    <property type="match status" value="6"/>
</dbReference>
<feature type="domain" description="Gelsolin-like" evidence="4">
    <location>
        <begin position="344"/>
        <end position="411"/>
    </location>
</feature>
<feature type="region of interest" description="Disordered" evidence="2">
    <location>
        <begin position="141"/>
        <end position="179"/>
    </location>
</feature>
<dbReference type="GO" id="GO:0015629">
    <property type="term" value="C:actin cytoskeleton"/>
    <property type="evidence" value="ECO:0007669"/>
    <property type="project" value="TreeGrafter"/>
</dbReference>
<reference evidence="5" key="1">
    <citation type="journal article" date="2023" name="Mol. Biol. Evol.">
        <title>Third-Generation Sequencing Reveals the Adaptive Role of the Epigenome in Three Deep-Sea Polychaetes.</title>
        <authorList>
            <person name="Perez M."/>
            <person name="Aroh O."/>
            <person name="Sun Y."/>
            <person name="Lan Y."/>
            <person name="Juniper S.K."/>
            <person name="Young C.R."/>
            <person name="Angers B."/>
            <person name="Qian P.Y."/>
        </authorList>
    </citation>
    <scope>NUCLEOTIDE SEQUENCE</scope>
    <source>
        <strain evidence="5">R07B-5</strain>
    </source>
</reference>
<dbReference type="GO" id="GO:0051015">
    <property type="term" value="F:actin filament binding"/>
    <property type="evidence" value="ECO:0007669"/>
    <property type="project" value="InterPro"/>
</dbReference>
<dbReference type="Proteomes" id="UP001209878">
    <property type="component" value="Unassembled WGS sequence"/>
</dbReference>
<dbReference type="InterPro" id="IPR007122">
    <property type="entry name" value="Villin/Gelsolin"/>
</dbReference>
<dbReference type="SMART" id="SM00262">
    <property type="entry name" value="GEL"/>
    <property type="match status" value="6"/>
</dbReference>
<dbReference type="PANTHER" id="PTHR11977:SF51">
    <property type="entry name" value="PROTEIN FLIGHTLESS-1 HOMOLOG"/>
    <property type="match status" value="1"/>
</dbReference>
<evidence type="ECO:0000256" key="2">
    <source>
        <dbReference type="SAM" id="MobiDB-lite"/>
    </source>
</evidence>
<sequence length="952" mass="109914">MLVDIVQFKTAIILYKFAIYIYIYIFLADNVSIFRLELVNSRLLCYRCGKLKKLILNTNRLITLPDTIHFLTDLETLDVRENPDLVMPPKPPELMNGANMEFYNIDFSLSHQLQLAGAAPPPSSTETTRKRDPVARLRRLRRRRDSQEESAKVLKGMQDVAKEKDSTKSSGRESAEALKGKRWDEALERPDLDYRDIYDEDVGQIPGLAVWEIENFLPNEINDALFGKFYEGDCYILLKTFIDDSGSLDWRIWYWIGGKATLDKKACAAIHAVNLRNLLGANCRTLREEMSDETDDFLDLFENGISYIEGGRTASGFYTVEESDNPMKLYRVSGQQNLRLDSCPVDVESLDLRYVYLLDCNQRIYLWLGKKSTLMLRSKARLIAEKINKNERKNNAEIINIICGFEPDEFWEKLGSRVDKGKIKEWVPDNWKPPSPLLYKVGLGMGYLELPQVELPQHKLSQPLLSTRAVYILDCHTEVFVWIGRKSPRLVRAAALKLSQEVCSMLQRPECTTVTRCLEGTEPHIFKLQFAGWDDVIAVDYTRTSESVQRRGVDMKAIMQKDKIKTDLSALFMPRQPPMSAEEAEQLMQEWNEDLDGMESFVLEGKKFVRLPEEEIGHFHSQDCYVFLCRYWMPLEETEGGSEKAGSEGEEEEDVAEDDFKCVVYFWQGREASNIGWLTFTFSLQKKFESLFGSKLEVVRTCQQQENLKFLSHFKTKFIIHDGKRKVVRAEGESAPVEFFHIRSNGSLLTTRCVQIQASATHLNSEFCYILKVPFDSADSQGIVYVWIGKRSNAEEARLAEEIADDMYGESHTLQILSEGEEPENFFWVGLGGKKKYDEHAEYMRYARLFRCSNEKGYFTVSEKCSDFCQDDLADDDVMILDNGQQVFLWIGRKTSDVEIKLSFKSAQVYIQHMRNKQPDNQRKLLLALKNKETRNFIKCFHGWGKHREVPQ</sequence>
<name>A0AAD9KPL1_RIDPI</name>
<dbReference type="GO" id="GO:0030239">
    <property type="term" value="P:myofibril assembly"/>
    <property type="evidence" value="ECO:0007669"/>
    <property type="project" value="TreeGrafter"/>
</dbReference>
<protein>
    <recommendedName>
        <fullName evidence="4">Gelsolin-like domain-containing protein</fullName>
    </recommendedName>
</protein>
<dbReference type="InterPro" id="IPR029006">
    <property type="entry name" value="ADF-H/Gelsolin-like_dom_sf"/>
</dbReference>
<keyword evidence="3" id="KW-1133">Transmembrane helix</keyword>
<dbReference type="CDD" id="cd11288">
    <property type="entry name" value="gelsolin_S5_like"/>
    <property type="match status" value="1"/>
</dbReference>
<feature type="domain" description="Gelsolin-like" evidence="4">
    <location>
        <begin position="453"/>
        <end position="526"/>
    </location>
</feature>
<dbReference type="PANTHER" id="PTHR11977">
    <property type="entry name" value="VILLIN"/>
    <property type="match status" value="1"/>
</dbReference>
<feature type="compositionally biased region" description="Basic and acidic residues" evidence="2">
    <location>
        <begin position="160"/>
        <end position="179"/>
    </location>
</feature>
<dbReference type="PRINTS" id="PR00597">
    <property type="entry name" value="GELSOLIN"/>
</dbReference>
<dbReference type="Pfam" id="PF00626">
    <property type="entry name" value="Gelsolin"/>
    <property type="match status" value="5"/>
</dbReference>
<dbReference type="EMBL" id="JAODUO010000746">
    <property type="protein sequence ID" value="KAK2175161.1"/>
    <property type="molecule type" value="Genomic_DNA"/>
</dbReference>
<feature type="domain" description="Gelsolin-like" evidence="4">
    <location>
        <begin position="861"/>
        <end position="919"/>
    </location>
</feature>
<feature type="transmembrane region" description="Helical" evidence="3">
    <location>
        <begin position="12"/>
        <end position="34"/>
    </location>
</feature>
<dbReference type="GO" id="GO:0051016">
    <property type="term" value="P:barbed-end actin filament capping"/>
    <property type="evidence" value="ECO:0007669"/>
    <property type="project" value="TreeGrafter"/>
</dbReference>
<accession>A0AAD9KPL1</accession>
<keyword evidence="6" id="KW-1185">Reference proteome</keyword>